<dbReference type="EMBL" id="AQGS01000130">
    <property type="protein sequence ID" value="EPS42040.1"/>
    <property type="molecule type" value="Genomic_DNA"/>
</dbReference>
<evidence type="ECO:0000313" key="3">
    <source>
        <dbReference type="EMBL" id="EPS42040.1"/>
    </source>
</evidence>
<name>S8AG47_DACHA</name>
<dbReference type="OrthoDB" id="5391621at2759"/>
<dbReference type="AlphaFoldDB" id="S8AG47"/>
<sequence length="136" mass="14775">MVKGTTNPITDAEFLLCCLESIMDPKIDFSIVSKATGYSTDGGARSRFKSIKATVKSCIREHQKGSKKEETVSNATADDTPKGAETRRKKKVRFTDPEEGVKSEPSTKSANSDEQKRVTRSTTVARGSNKDGKKAA</sequence>
<proteinExistence type="predicted"/>
<comment type="caution">
    <text evidence="3">The sequence shown here is derived from an EMBL/GenBank/DDBJ whole genome shotgun (WGS) entry which is preliminary data.</text>
</comment>
<feature type="compositionally biased region" description="Basic and acidic residues" evidence="1">
    <location>
        <begin position="93"/>
        <end position="102"/>
    </location>
</feature>
<evidence type="ECO:0000256" key="1">
    <source>
        <dbReference type="SAM" id="MobiDB-lite"/>
    </source>
</evidence>
<gene>
    <name evidence="3" type="ORF">H072_4057</name>
</gene>
<dbReference type="OMA" id="CCLESIM"/>
<evidence type="ECO:0000313" key="4">
    <source>
        <dbReference type="Proteomes" id="UP000015100"/>
    </source>
</evidence>
<feature type="domain" description="Myb-like DNA-binding" evidence="2">
    <location>
        <begin position="11"/>
        <end position="53"/>
    </location>
</feature>
<feature type="region of interest" description="Disordered" evidence="1">
    <location>
        <begin position="59"/>
        <end position="136"/>
    </location>
</feature>
<dbReference type="HOGENOM" id="CLU_1875358_0_0_1"/>
<feature type="compositionally biased region" description="Basic and acidic residues" evidence="1">
    <location>
        <begin position="59"/>
        <end position="71"/>
    </location>
</feature>
<evidence type="ECO:0000259" key="2">
    <source>
        <dbReference type="Pfam" id="PF22980"/>
    </source>
</evidence>
<dbReference type="Proteomes" id="UP000015100">
    <property type="component" value="Unassembled WGS sequence"/>
</dbReference>
<dbReference type="InterPro" id="IPR054505">
    <property type="entry name" value="Myb_DNA-bind_8"/>
</dbReference>
<accession>S8AG47</accession>
<organism evidence="3 4">
    <name type="scientific">Dactylellina haptotyla (strain CBS 200.50)</name>
    <name type="common">Nematode-trapping fungus</name>
    <name type="synonym">Monacrosporium haptotylum</name>
    <dbReference type="NCBI Taxonomy" id="1284197"/>
    <lineage>
        <taxon>Eukaryota</taxon>
        <taxon>Fungi</taxon>
        <taxon>Dikarya</taxon>
        <taxon>Ascomycota</taxon>
        <taxon>Pezizomycotina</taxon>
        <taxon>Orbiliomycetes</taxon>
        <taxon>Orbiliales</taxon>
        <taxon>Orbiliaceae</taxon>
        <taxon>Dactylellina</taxon>
    </lineage>
</organism>
<keyword evidence="4" id="KW-1185">Reference proteome</keyword>
<dbReference type="Pfam" id="PF22980">
    <property type="entry name" value="Myb_DNA-bind_8"/>
    <property type="match status" value="1"/>
</dbReference>
<protein>
    <recommendedName>
        <fullName evidence="2">Myb-like DNA-binding domain-containing protein</fullName>
    </recommendedName>
</protein>
<reference evidence="3 4" key="1">
    <citation type="journal article" date="2013" name="PLoS Genet.">
        <title>Genomic mechanisms accounting for the adaptation to parasitism in nematode-trapping fungi.</title>
        <authorList>
            <person name="Meerupati T."/>
            <person name="Andersson K.M."/>
            <person name="Friman E."/>
            <person name="Kumar D."/>
            <person name="Tunlid A."/>
            <person name="Ahren D."/>
        </authorList>
    </citation>
    <scope>NUCLEOTIDE SEQUENCE [LARGE SCALE GENOMIC DNA]</scope>
    <source>
        <strain evidence="3 4">CBS 200.50</strain>
    </source>
</reference>
<reference evidence="4" key="2">
    <citation type="submission" date="2013-04" db="EMBL/GenBank/DDBJ databases">
        <title>Genomic mechanisms accounting for the adaptation to parasitism in nematode-trapping fungi.</title>
        <authorList>
            <person name="Ahren D.G."/>
        </authorList>
    </citation>
    <scope>NUCLEOTIDE SEQUENCE [LARGE SCALE GENOMIC DNA]</scope>
    <source>
        <strain evidence="4">CBS 200.50</strain>
    </source>
</reference>